<gene>
    <name evidence="2" type="ORF">DU428_11895</name>
</gene>
<organism evidence="2 3">
    <name type="scientific">Oceanihabitans sediminis</name>
    <dbReference type="NCBI Taxonomy" id="1812012"/>
    <lineage>
        <taxon>Bacteria</taxon>
        <taxon>Pseudomonadati</taxon>
        <taxon>Bacteroidota</taxon>
        <taxon>Flavobacteriia</taxon>
        <taxon>Flavobacteriales</taxon>
        <taxon>Flavobacteriaceae</taxon>
        <taxon>Oceanihabitans</taxon>
    </lineage>
</organism>
<sequence>MYEPDLEWYNNNLIFQHGEFALLMDNYQGNITKLTLERELIWSTKNNTSSRSNTEAECTISVYQYCSCNTPTHTYDNLGNCSCVDTIQIRNCPSGGGGGGGGGGSSNNNEDDCQTSGTIILDGQPIAGIGGDCAPNVEVAVNPSVDDEKECKKIENLFLNNRTIKTKIQTLATKVTDNIEHSHSFHEGGSEYQKTSVFGSGGIDYPEYASKYKSLAHTHDSYGEDGSGTQSVFSMADLQVFAKLAYFNKLDSGTFVAFFSY</sequence>
<evidence type="ECO:0000256" key="1">
    <source>
        <dbReference type="SAM" id="MobiDB-lite"/>
    </source>
</evidence>
<dbReference type="AlphaFoldDB" id="A0A368P230"/>
<name>A0A368P230_9FLAO</name>
<feature type="region of interest" description="Disordered" evidence="1">
    <location>
        <begin position="96"/>
        <end position="115"/>
    </location>
</feature>
<dbReference type="Proteomes" id="UP000252249">
    <property type="component" value="Unassembled WGS sequence"/>
</dbReference>
<evidence type="ECO:0000313" key="3">
    <source>
        <dbReference type="Proteomes" id="UP000252249"/>
    </source>
</evidence>
<evidence type="ECO:0000313" key="2">
    <source>
        <dbReference type="EMBL" id="RCU56588.1"/>
    </source>
</evidence>
<protein>
    <submittedName>
        <fullName evidence="2">Uncharacterized protein</fullName>
    </submittedName>
</protein>
<keyword evidence="3" id="KW-1185">Reference proteome</keyword>
<reference evidence="2 3" key="1">
    <citation type="submission" date="2018-07" db="EMBL/GenBank/DDBJ databases">
        <title>Oceanihabitans testaceum sp. nov., isolated from marine sediment.</title>
        <authorList>
            <person name="Li C.-M."/>
        </authorList>
    </citation>
    <scope>NUCLEOTIDE SEQUENCE [LARGE SCALE GENOMIC DNA]</scope>
    <source>
        <strain evidence="2 3">S9-10</strain>
    </source>
</reference>
<accession>A0A368P230</accession>
<feature type="compositionally biased region" description="Gly residues" evidence="1">
    <location>
        <begin position="96"/>
        <end position="105"/>
    </location>
</feature>
<dbReference type="EMBL" id="QPIG01000005">
    <property type="protein sequence ID" value="RCU56588.1"/>
    <property type="molecule type" value="Genomic_DNA"/>
</dbReference>
<proteinExistence type="predicted"/>
<dbReference type="RefSeq" id="WP_113966569.1">
    <property type="nucleotide sequence ID" value="NZ_QNRP01000007.1"/>
</dbReference>
<comment type="caution">
    <text evidence="2">The sequence shown here is derived from an EMBL/GenBank/DDBJ whole genome shotgun (WGS) entry which is preliminary data.</text>
</comment>